<accession>A0A1M7YS57</accession>
<dbReference type="EMBL" id="FRFG01000014">
    <property type="protein sequence ID" value="SHO55450.1"/>
    <property type="molecule type" value="Genomic_DNA"/>
</dbReference>
<feature type="domain" description="Periplasmic binding protein" evidence="5">
    <location>
        <begin position="86"/>
        <end position="346"/>
    </location>
</feature>
<dbReference type="GO" id="GO:0030288">
    <property type="term" value="C:outer membrane-bounded periplasmic space"/>
    <property type="evidence" value="ECO:0007669"/>
    <property type="project" value="TreeGrafter"/>
</dbReference>
<evidence type="ECO:0000256" key="4">
    <source>
        <dbReference type="SAM" id="Phobius"/>
    </source>
</evidence>
<keyword evidence="4" id="KW-0472">Membrane</keyword>
<dbReference type="Proteomes" id="UP000184600">
    <property type="component" value="Unassembled WGS sequence"/>
</dbReference>
<protein>
    <recommendedName>
        <fullName evidence="3">Autoinducer 2-binding periplasmic protein LuxP</fullName>
    </recommendedName>
</protein>
<evidence type="ECO:0000256" key="3">
    <source>
        <dbReference type="ARBA" id="ARBA00022181"/>
    </source>
</evidence>
<organism evidence="6 7">
    <name type="scientific">Vibrio quintilis</name>
    <dbReference type="NCBI Taxonomy" id="1117707"/>
    <lineage>
        <taxon>Bacteria</taxon>
        <taxon>Pseudomonadati</taxon>
        <taxon>Pseudomonadota</taxon>
        <taxon>Gammaproteobacteria</taxon>
        <taxon>Vibrionales</taxon>
        <taxon>Vibrionaceae</taxon>
        <taxon>Vibrio</taxon>
    </lineage>
</organism>
<dbReference type="GO" id="GO:0030246">
    <property type="term" value="F:carbohydrate binding"/>
    <property type="evidence" value="ECO:0007669"/>
    <property type="project" value="TreeGrafter"/>
</dbReference>
<evidence type="ECO:0000256" key="2">
    <source>
        <dbReference type="ARBA" id="ARBA00007639"/>
    </source>
</evidence>
<name>A0A1M7YS57_9VIBR</name>
<keyword evidence="4" id="KW-1133">Transmembrane helix</keyword>
<dbReference type="PANTHER" id="PTHR30036">
    <property type="entry name" value="D-XYLOSE-BINDING PERIPLASMIC PROTEIN"/>
    <property type="match status" value="1"/>
</dbReference>
<dbReference type="Gene3D" id="3.40.50.2300">
    <property type="match status" value="2"/>
</dbReference>
<comment type="similarity">
    <text evidence="2">Belongs to the bacterial solute-binding protein 2 family.</text>
</comment>
<keyword evidence="7" id="KW-1185">Reference proteome</keyword>
<evidence type="ECO:0000259" key="5">
    <source>
        <dbReference type="Pfam" id="PF13407"/>
    </source>
</evidence>
<dbReference type="STRING" id="1117707.VQ7734_01180"/>
<dbReference type="PANTHER" id="PTHR30036:SF7">
    <property type="entry name" value="ABC TRANSPORTER PERIPLASMIC-BINDING PROTEIN YPHF"/>
    <property type="match status" value="1"/>
</dbReference>
<evidence type="ECO:0000313" key="7">
    <source>
        <dbReference type="Proteomes" id="UP000184600"/>
    </source>
</evidence>
<dbReference type="AlphaFoldDB" id="A0A1M7YS57"/>
<dbReference type="InterPro" id="IPR025997">
    <property type="entry name" value="SBP_2_dom"/>
</dbReference>
<dbReference type="Pfam" id="PF13407">
    <property type="entry name" value="Peripla_BP_4"/>
    <property type="match status" value="1"/>
</dbReference>
<dbReference type="SUPFAM" id="SSF53822">
    <property type="entry name" value="Periplasmic binding protein-like I"/>
    <property type="match status" value="1"/>
</dbReference>
<evidence type="ECO:0000256" key="1">
    <source>
        <dbReference type="ARBA" id="ARBA00004418"/>
    </source>
</evidence>
<dbReference type="InterPro" id="IPR050555">
    <property type="entry name" value="Bact_Solute-Bind_Prot2"/>
</dbReference>
<keyword evidence="4" id="KW-0812">Transmembrane</keyword>
<sequence length="381" mass="43493">MNFNYRKGGNDPYVIKRVIMVKLVRLICVMIGVLYWSGANAQGNYWQYNEFLNAFPHQKALTNQLENEVGSPPVHLNFIQTHPISISVIYPGQQISDYWSRNIKAFELRLKELGVQYHIHQLFTRPNMDIRQQSQSLMEALRNKSDYLIFTLDTARHRKFIEHVLGSSKTKLILQNITTPVRSWKARQPLLYVGFDHQTGSLKLAHYFKKKLNPGARYSMLYFSPGYISEARGDTFIQAMGKHYQLVSSFYTQANQQSSYNITLDNIKRNPDINLLYACSTDVALGAVKALNKVGRNDDVLVNGWGGGSAELEAISRGDLDVTVMRMNDDTGVAMAEAIKWDLEGKEVPTVYSGSFELVSSKDSPEKIKQLKKRAFRYSDR</sequence>
<comment type="subcellular location">
    <subcellularLocation>
        <location evidence="1">Periplasm</location>
    </subcellularLocation>
</comment>
<proteinExistence type="inferred from homology"/>
<reference evidence="7" key="1">
    <citation type="submission" date="2016-12" db="EMBL/GenBank/DDBJ databases">
        <authorList>
            <person name="Rodrigo-Torres L."/>
            <person name="Arahal R.D."/>
            <person name="Lucena T."/>
        </authorList>
    </citation>
    <scope>NUCLEOTIDE SEQUENCE [LARGE SCALE GENOMIC DNA]</scope>
</reference>
<gene>
    <name evidence="6" type="primary">luxP</name>
    <name evidence="6" type="ORF">VQ7734_01180</name>
</gene>
<evidence type="ECO:0000313" key="6">
    <source>
        <dbReference type="EMBL" id="SHO55450.1"/>
    </source>
</evidence>
<dbReference type="GO" id="GO:0055085">
    <property type="term" value="P:transmembrane transport"/>
    <property type="evidence" value="ECO:0007669"/>
    <property type="project" value="UniProtKB-ARBA"/>
</dbReference>
<dbReference type="InterPro" id="IPR028082">
    <property type="entry name" value="Peripla_BP_I"/>
</dbReference>
<feature type="transmembrane region" description="Helical" evidence="4">
    <location>
        <begin position="20"/>
        <end position="38"/>
    </location>
</feature>